<protein>
    <submittedName>
        <fullName evidence="5">Uncharacterized protein</fullName>
    </submittedName>
</protein>
<proteinExistence type="predicted"/>
<dbReference type="GO" id="GO:0004386">
    <property type="term" value="F:helicase activity"/>
    <property type="evidence" value="ECO:0007669"/>
    <property type="project" value="UniProtKB-KW"/>
</dbReference>
<keyword evidence="2" id="KW-0378">Hydrolase</keyword>
<name>A0AAV5L8N5_9ROSI</name>
<dbReference type="EMBL" id="BPVZ01000099">
    <property type="protein sequence ID" value="GKV33147.1"/>
    <property type="molecule type" value="Genomic_DNA"/>
</dbReference>
<gene>
    <name evidence="5" type="ORF">SLEP1_g41686</name>
</gene>
<dbReference type="GO" id="GO:0005524">
    <property type="term" value="F:ATP binding"/>
    <property type="evidence" value="ECO:0007669"/>
    <property type="project" value="UniProtKB-KW"/>
</dbReference>
<sequence length="158" mass="17739">MLVQLPRLSSSLRDPVDVDQAYLQRKIILQNNNSKPRRSGNPLDESELARKIVDGCEQDISMLKLGEHMLTFGASCTLVAKFFLLILFFQGSQLYDPEAGGWRDLGMLDVMQMFGRAGRPQFDKSGGGIIISSHDKLAYYLRLLTSELPIESRLLAYA</sequence>
<comment type="caution">
    <text evidence="5">The sequence shown here is derived from an EMBL/GenBank/DDBJ whole genome shotgun (WGS) entry which is preliminary data.</text>
</comment>
<evidence type="ECO:0000313" key="5">
    <source>
        <dbReference type="EMBL" id="GKV33147.1"/>
    </source>
</evidence>
<dbReference type="PANTHER" id="PTHR47961:SF13">
    <property type="entry name" value="ACTIVATING SIGNAL COINTEGRATOR 1 COMPLEX SUBUNIT 3"/>
    <property type="match status" value="1"/>
</dbReference>
<keyword evidence="4" id="KW-0067">ATP-binding</keyword>
<evidence type="ECO:0000256" key="1">
    <source>
        <dbReference type="ARBA" id="ARBA00022741"/>
    </source>
</evidence>
<keyword evidence="1" id="KW-0547">Nucleotide-binding</keyword>
<dbReference type="GO" id="GO:0016787">
    <property type="term" value="F:hydrolase activity"/>
    <property type="evidence" value="ECO:0007669"/>
    <property type="project" value="UniProtKB-KW"/>
</dbReference>
<dbReference type="Gene3D" id="3.40.50.300">
    <property type="entry name" value="P-loop containing nucleotide triphosphate hydrolases"/>
    <property type="match status" value="1"/>
</dbReference>
<dbReference type="Proteomes" id="UP001054252">
    <property type="component" value="Unassembled WGS sequence"/>
</dbReference>
<reference evidence="5 6" key="1">
    <citation type="journal article" date="2021" name="Commun. Biol.">
        <title>The genome of Shorea leprosula (Dipterocarpaceae) highlights the ecological relevance of drought in aseasonal tropical rainforests.</title>
        <authorList>
            <person name="Ng K.K.S."/>
            <person name="Kobayashi M.J."/>
            <person name="Fawcett J.A."/>
            <person name="Hatakeyama M."/>
            <person name="Paape T."/>
            <person name="Ng C.H."/>
            <person name="Ang C.C."/>
            <person name="Tnah L.H."/>
            <person name="Lee C.T."/>
            <person name="Nishiyama T."/>
            <person name="Sese J."/>
            <person name="O'Brien M.J."/>
            <person name="Copetti D."/>
            <person name="Mohd Noor M.I."/>
            <person name="Ong R.C."/>
            <person name="Putra M."/>
            <person name="Sireger I.Z."/>
            <person name="Indrioko S."/>
            <person name="Kosugi Y."/>
            <person name="Izuno A."/>
            <person name="Isagi Y."/>
            <person name="Lee S.L."/>
            <person name="Shimizu K.K."/>
        </authorList>
    </citation>
    <scope>NUCLEOTIDE SEQUENCE [LARGE SCALE GENOMIC DNA]</scope>
    <source>
        <strain evidence="5">214</strain>
    </source>
</reference>
<dbReference type="InterPro" id="IPR050474">
    <property type="entry name" value="Hel308_SKI2-like"/>
</dbReference>
<keyword evidence="6" id="KW-1185">Reference proteome</keyword>
<evidence type="ECO:0000256" key="2">
    <source>
        <dbReference type="ARBA" id="ARBA00022801"/>
    </source>
</evidence>
<dbReference type="SUPFAM" id="SSF52540">
    <property type="entry name" value="P-loop containing nucleoside triphosphate hydrolases"/>
    <property type="match status" value="1"/>
</dbReference>
<evidence type="ECO:0000256" key="4">
    <source>
        <dbReference type="ARBA" id="ARBA00022840"/>
    </source>
</evidence>
<dbReference type="PANTHER" id="PTHR47961">
    <property type="entry name" value="DNA POLYMERASE THETA, PUTATIVE (AFU_ORTHOLOGUE AFUA_1G05260)-RELATED"/>
    <property type="match status" value="1"/>
</dbReference>
<organism evidence="5 6">
    <name type="scientific">Rubroshorea leprosula</name>
    <dbReference type="NCBI Taxonomy" id="152421"/>
    <lineage>
        <taxon>Eukaryota</taxon>
        <taxon>Viridiplantae</taxon>
        <taxon>Streptophyta</taxon>
        <taxon>Embryophyta</taxon>
        <taxon>Tracheophyta</taxon>
        <taxon>Spermatophyta</taxon>
        <taxon>Magnoliopsida</taxon>
        <taxon>eudicotyledons</taxon>
        <taxon>Gunneridae</taxon>
        <taxon>Pentapetalae</taxon>
        <taxon>rosids</taxon>
        <taxon>malvids</taxon>
        <taxon>Malvales</taxon>
        <taxon>Dipterocarpaceae</taxon>
        <taxon>Rubroshorea</taxon>
    </lineage>
</organism>
<keyword evidence="3" id="KW-0347">Helicase</keyword>
<dbReference type="AlphaFoldDB" id="A0AAV5L8N5"/>
<dbReference type="InterPro" id="IPR027417">
    <property type="entry name" value="P-loop_NTPase"/>
</dbReference>
<evidence type="ECO:0000256" key="3">
    <source>
        <dbReference type="ARBA" id="ARBA00022806"/>
    </source>
</evidence>
<accession>A0AAV5L8N5</accession>
<evidence type="ECO:0000313" key="6">
    <source>
        <dbReference type="Proteomes" id="UP001054252"/>
    </source>
</evidence>